<dbReference type="InterPro" id="IPR000821">
    <property type="entry name" value="Ala_racemase"/>
</dbReference>
<evidence type="ECO:0000313" key="7">
    <source>
        <dbReference type="Proteomes" id="UP000829517"/>
    </source>
</evidence>
<protein>
    <recommendedName>
        <fullName evidence="4">Alanine racemase</fullName>
        <ecNumber evidence="4">5.1.1.1</ecNumber>
    </recommendedName>
</protein>
<comment type="catalytic activity">
    <reaction evidence="4">
        <text>L-alanine = D-alanine</text>
        <dbReference type="Rhea" id="RHEA:20249"/>
        <dbReference type="ChEBI" id="CHEBI:57416"/>
        <dbReference type="ChEBI" id="CHEBI:57972"/>
        <dbReference type="EC" id="5.1.1.1"/>
    </reaction>
</comment>
<comment type="caution">
    <text evidence="6">The sequence shown here is derived from an EMBL/GenBank/DDBJ whole genome shotgun (WGS) entry which is preliminary data.</text>
</comment>
<dbReference type="RefSeq" id="WP_236957494.1">
    <property type="nucleotide sequence ID" value="NZ_JAETXX010000001.1"/>
</dbReference>
<dbReference type="EMBL" id="JAETXX010000001">
    <property type="protein sequence ID" value="MCF8713525.1"/>
    <property type="molecule type" value="Genomic_DNA"/>
</dbReference>
<evidence type="ECO:0000259" key="5">
    <source>
        <dbReference type="SMART" id="SM01005"/>
    </source>
</evidence>
<comment type="similarity">
    <text evidence="4">Belongs to the alanine racemase family.</text>
</comment>
<comment type="function">
    <text evidence="4">Catalyzes the interconversion of L-alanine and D-alanine. May also act on other amino acids.</text>
</comment>
<dbReference type="NCBIfam" id="TIGR00492">
    <property type="entry name" value="alr"/>
    <property type="match status" value="1"/>
</dbReference>
<feature type="binding site" evidence="4">
    <location>
        <position position="134"/>
    </location>
    <ligand>
        <name>substrate</name>
    </ligand>
</feature>
<sequence length="367" mass="40589">MTNIQETTLEISLPALTNNYKFLRSKLQETTKLMAVVKAYAYGSEPAQVASFLENLGVDYFAVAYTDEGITLRKAGVTKPILVLHPLPVHFKKIIDYKLEPSIYSSYVLNAFLKAAEKEHEYPVHLKFNTGLNRLGFTLDEVDAITDTLSENKELKIASIFSHLGASEDLSEKEFTLKQIHTFKKIAEKLLSKLTYKPMLHILNTSGILNYAAIAEFDMVRSGIGLYGFGNDVRFNKHLTPVISLKSVISQIHHISANESIGYNKGHIAKTNMKTATIPIGHADGIGRQYGKGKAFLTVNGVKCPIIGNVCMDMLMIDVSNVDCNEGDEVLVFGEHPTASEFAATAGTISYELITAISQRVKRKIIL</sequence>
<dbReference type="PANTHER" id="PTHR30511">
    <property type="entry name" value="ALANINE RACEMASE"/>
    <property type="match status" value="1"/>
</dbReference>
<evidence type="ECO:0000256" key="1">
    <source>
        <dbReference type="ARBA" id="ARBA00001933"/>
    </source>
</evidence>
<dbReference type="InterPro" id="IPR011079">
    <property type="entry name" value="Ala_racemase_C"/>
</dbReference>
<dbReference type="InterPro" id="IPR001608">
    <property type="entry name" value="Ala_racemase_N"/>
</dbReference>
<feature type="domain" description="Alanine racemase C-terminal" evidence="5">
    <location>
        <begin position="242"/>
        <end position="366"/>
    </location>
</feature>
<feature type="active site" description="Proton acceptor; specific for L-alanine" evidence="4">
    <location>
        <position position="263"/>
    </location>
</feature>
<organism evidence="6 7">
    <name type="scientific">Joostella atrarenae</name>
    <dbReference type="NCBI Taxonomy" id="679257"/>
    <lineage>
        <taxon>Bacteria</taxon>
        <taxon>Pseudomonadati</taxon>
        <taxon>Bacteroidota</taxon>
        <taxon>Flavobacteriia</taxon>
        <taxon>Flavobacteriales</taxon>
        <taxon>Flavobacteriaceae</taxon>
        <taxon>Joostella</taxon>
    </lineage>
</organism>
<proteinExistence type="inferred from homology"/>
<evidence type="ECO:0000256" key="3">
    <source>
        <dbReference type="ARBA" id="ARBA00023235"/>
    </source>
</evidence>
<keyword evidence="2 4" id="KW-0663">Pyridoxal phosphate</keyword>
<dbReference type="InterPro" id="IPR009006">
    <property type="entry name" value="Ala_racemase/Decarboxylase_C"/>
</dbReference>
<feature type="modified residue" description="N6-(pyridoxal phosphate)lysine" evidence="4">
    <location>
        <position position="38"/>
    </location>
</feature>
<dbReference type="EC" id="5.1.1.1" evidence="4"/>
<dbReference type="CDD" id="cd00430">
    <property type="entry name" value="PLPDE_III_AR"/>
    <property type="match status" value="1"/>
</dbReference>
<dbReference type="Pfam" id="PF00842">
    <property type="entry name" value="Ala_racemase_C"/>
    <property type="match status" value="1"/>
</dbReference>
<dbReference type="PRINTS" id="PR00992">
    <property type="entry name" value="ALARACEMASE"/>
</dbReference>
<dbReference type="Gene3D" id="2.40.37.10">
    <property type="entry name" value="Lyase, Ornithine Decarboxylase, Chain A, domain 1"/>
    <property type="match status" value="1"/>
</dbReference>
<dbReference type="SUPFAM" id="SSF51419">
    <property type="entry name" value="PLP-binding barrel"/>
    <property type="match status" value="1"/>
</dbReference>
<dbReference type="PANTHER" id="PTHR30511:SF0">
    <property type="entry name" value="ALANINE RACEMASE, CATABOLIC-RELATED"/>
    <property type="match status" value="1"/>
</dbReference>
<feature type="active site" description="Proton acceptor; specific for D-alanine" evidence="4">
    <location>
        <position position="38"/>
    </location>
</feature>
<dbReference type="Proteomes" id="UP000829517">
    <property type="component" value="Unassembled WGS sequence"/>
</dbReference>
<keyword evidence="3 4" id="KW-0413">Isomerase</keyword>
<reference evidence="6 7" key="1">
    <citation type="submission" date="2021-01" db="EMBL/GenBank/DDBJ databases">
        <title>Genome sequencing of Joostella atrarenae M1-2 (= KCTC 23194).</title>
        <authorList>
            <person name="Zakaria M.R."/>
            <person name="Lam M.Q."/>
            <person name="Chong C.S."/>
        </authorList>
    </citation>
    <scope>NUCLEOTIDE SEQUENCE [LARGE SCALE GENOMIC DNA]</scope>
    <source>
        <strain evidence="6 7">M1-2</strain>
    </source>
</reference>
<dbReference type="Gene3D" id="3.20.20.10">
    <property type="entry name" value="Alanine racemase"/>
    <property type="match status" value="1"/>
</dbReference>
<dbReference type="GO" id="GO:0008784">
    <property type="term" value="F:alanine racemase activity"/>
    <property type="evidence" value="ECO:0007669"/>
    <property type="project" value="UniProtKB-EC"/>
</dbReference>
<accession>A0ABS9IZB9</accession>
<feature type="binding site" evidence="4">
    <location>
        <position position="312"/>
    </location>
    <ligand>
        <name>substrate</name>
    </ligand>
</feature>
<comment type="pathway">
    <text evidence="4">Amino-acid biosynthesis; D-alanine biosynthesis; D-alanine from L-alanine: step 1/1.</text>
</comment>
<dbReference type="SUPFAM" id="SSF50621">
    <property type="entry name" value="Alanine racemase C-terminal domain-like"/>
    <property type="match status" value="1"/>
</dbReference>
<evidence type="ECO:0000313" key="6">
    <source>
        <dbReference type="EMBL" id="MCF8713525.1"/>
    </source>
</evidence>
<comment type="cofactor">
    <cofactor evidence="1 4">
        <name>pyridoxal 5'-phosphate</name>
        <dbReference type="ChEBI" id="CHEBI:597326"/>
    </cofactor>
</comment>
<dbReference type="InterPro" id="IPR029066">
    <property type="entry name" value="PLP-binding_barrel"/>
</dbReference>
<evidence type="ECO:0000256" key="2">
    <source>
        <dbReference type="ARBA" id="ARBA00022898"/>
    </source>
</evidence>
<keyword evidence="7" id="KW-1185">Reference proteome</keyword>
<dbReference type="Pfam" id="PF01168">
    <property type="entry name" value="Ala_racemase_N"/>
    <property type="match status" value="1"/>
</dbReference>
<dbReference type="SMART" id="SM01005">
    <property type="entry name" value="Ala_racemase_C"/>
    <property type="match status" value="1"/>
</dbReference>
<dbReference type="HAMAP" id="MF_01201">
    <property type="entry name" value="Ala_racemase"/>
    <property type="match status" value="1"/>
</dbReference>
<evidence type="ECO:0000256" key="4">
    <source>
        <dbReference type="HAMAP-Rule" id="MF_01201"/>
    </source>
</evidence>
<name>A0ABS9IZB9_9FLAO</name>
<gene>
    <name evidence="6" type="primary">alr</name>
    <name evidence="6" type="ORF">JM658_01690</name>
</gene>